<keyword evidence="7" id="KW-0315">Glutamine amidotransferase</keyword>
<dbReference type="Pfam" id="PF00117">
    <property type="entry name" value="GATase"/>
    <property type="match status" value="1"/>
</dbReference>
<evidence type="ECO:0000256" key="3">
    <source>
        <dbReference type="ARBA" id="ARBA00012291"/>
    </source>
</evidence>
<comment type="similarity">
    <text evidence="2">Belongs to the CTP synthase family.</text>
</comment>
<proteinExistence type="inferred from homology"/>
<dbReference type="Proteomes" id="UP000305202">
    <property type="component" value="Unassembled WGS sequence"/>
</dbReference>
<sequence length="436" mass="46821">MLDRSRTAIRPVSPSIIALDPGAVFHPSDPIRNTVMTIILAVHDTPEPAFYGLMAATAAAERRLPLFHLAADYDIGRYPDACQHVLRAGGLVVSGLLWLERLAGRSPGQALTITACVQQAAGGDGVIPIGPSQRKALPLLTDRLAREGLPYRIWRTVARQNGLVLEDQTHGRLMGDIWRPDAFSRWRRDVFAMATGRRPVRIALIGDRRDQTEAYPATLAALGDAADALNIAVEVLFAAPKNLPRDPAAELSAVDGILLPGGSDMGNVPGQLAAARHALQHKVPTLGLCLGMQTMATAALRQTPRWRDANLAEACPDAPVKTFVPLCHPRPYGPHRLGEHAMRLRAGSQLAAILSTHDRLRYNHRYQLNPELLEGLSACGLTVSATDAGGAIADAVELADHPFYLGVQGHPELSSRQGAAHPLLVAWLSAAANPSR</sequence>
<evidence type="ECO:0000313" key="11">
    <source>
        <dbReference type="EMBL" id="TKI05958.1"/>
    </source>
</evidence>
<evidence type="ECO:0000256" key="1">
    <source>
        <dbReference type="ARBA" id="ARBA00005171"/>
    </source>
</evidence>
<evidence type="ECO:0000259" key="10">
    <source>
        <dbReference type="Pfam" id="PF00117"/>
    </source>
</evidence>
<keyword evidence="12" id="KW-1185">Reference proteome</keyword>
<dbReference type="EC" id="6.3.4.2" evidence="3"/>
<reference evidence="11 12" key="1">
    <citation type="submission" date="2019-04" db="EMBL/GenBank/DDBJ databases">
        <authorList>
            <person name="Li M."/>
            <person name="Gao C."/>
        </authorList>
    </citation>
    <scope>NUCLEOTIDE SEQUENCE [LARGE SCALE GENOMIC DNA]</scope>
    <source>
        <strain evidence="11 12">BGMRC 2031</strain>
    </source>
</reference>
<evidence type="ECO:0000256" key="9">
    <source>
        <dbReference type="ARBA" id="ARBA00047781"/>
    </source>
</evidence>
<dbReference type="PANTHER" id="PTHR11550:SF0">
    <property type="entry name" value="CTP SYNTHASE-RELATED"/>
    <property type="match status" value="1"/>
</dbReference>
<dbReference type="SUPFAM" id="SSF52317">
    <property type="entry name" value="Class I glutamine amidotransferase-like"/>
    <property type="match status" value="1"/>
</dbReference>
<evidence type="ECO:0000256" key="6">
    <source>
        <dbReference type="ARBA" id="ARBA00022840"/>
    </source>
</evidence>
<evidence type="ECO:0000256" key="8">
    <source>
        <dbReference type="ARBA" id="ARBA00022975"/>
    </source>
</evidence>
<dbReference type="InterPro" id="IPR029062">
    <property type="entry name" value="Class_I_gatase-like"/>
</dbReference>
<keyword evidence="4" id="KW-0436">Ligase</keyword>
<organism evidence="11 12">
    <name type="scientific">Martelella alba</name>
    <dbReference type="NCBI Taxonomy" id="2590451"/>
    <lineage>
        <taxon>Bacteria</taxon>
        <taxon>Pseudomonadati</taxon>
        <taxon>Pseudomonadota</taxon>
        <taxon>Alphaproteobacteria</taxon>
        <taxon>Hyphomicrobiales</taxon>
        <taxon>Aurantimonadaceae</taxon>
        <taxon>Martelella</taxon>
    </lineage>
</organism>
<dbReference type="Gene3D" id="3.40.50.880">
    <property type="match status" value="1"/>
</dbReference>
<comment type="pathway">
    <text evidence="1">Pyrimidine metabolism; CTP biosynthesis via de novo pathway; CTP from UDP: step 2/2.</text>
</comment>
<evidence type="ECO:0000256" key="2">
    <source>
        <dbReference type="ARBA" id="ARBA00007533"/>
    </source>
</evidence>
<evidence type="ECO:0000256" key="4">
    <source>
        <dbReference type="ARBA" id="ARBA00022598"/>
    </source>
</evidence>
<keyword evidence="8" id="KW-0665">Pyrimidine biosynthesis</keyword>
<name>A0ABY2SND7_9HYPH</name>
<dbReference type="EMBL" id="SZPQ01000016">
    <property type="protein sequence ID" value="TKI05958.1"/>
    <property type="molecule type" value="Genomic_DNA"/>
</dbReference>
<dbReference type="InterPro" id="IPR017926">
    <property type="entry name" value="GATASE"/>
</dbReference>
<keyword evidence="6" id="KW-0067">ATP-binding</keyword>
<comment type="catalytic activity">
    <reaction evidence="9">
        <text>UTP + L-glutamine + ATP + H2O = CTP + L-glutamate + ADP + phosphate + 2 H(+)</text>
        <dbReference type="Rhea" id="RHEA:26426"/>
        <dbReference type="ChEBI" id="CHEBI:15377"/>
        <dbReference type="ChEBI" id="CHEBI:15378"/>
        <dbReference type="ChEBI" id="CHEBI:29985"/>
        <dbReference type="ChEBI" id="CHEBI:30616"/>
        <dbReference type="ChEBI" id="CHEBI:37563"/>
        <dbReference type="ChEBI" id="CHEBI:43474"/>
        <dbReference type="ChEBI" id="CHEBI:46398"/>
        <dbReference type="ChEBI" id="CHEBI:58359"/>
        <dbReference type="ChEBI" id="CHEBI:456216"/>
        <dbReference type="EC" id="6.3.4.2"/>
    </reaction>
</comment>
<accession>A0ABY2SND7</accession>
<dbReference type="InterPro" id="IPR004468">
    <property type="entry name" value="CTP_synthase"/>
</dbReference>
<protein>
    <recommendedName>
        <fullName evidence="3">CTP synthase (glutamine hydrolyzing)</fullName>
        <ecNumber evidence="3">6.3.4.2</ecNumber>
    </recommendedName>
</protein>
<comment type="caution">
    <text evidence="11">The sequence shown here is derived from an EMBL/GenBank/DDBJ whole genome shotgun (WGS) entry which is preliminary data.</text>
</comment>
<dbReference type="PANTHER" id="PTHR11550">
    <property type="entry name" value="CTP SYNTHASE"/>
    <property type="match status" value="1"/>
</dbReference>
<evidence type="ECO:0000313" key="12">
    <source>
        <dbReference type="Proteomes" id="UP000305202"/>
    </source>
</evidence>
<evidence type="ECO:0000256" key="5">
    <source>
        <dbReference type="ARBA" id="ARBA00022741"/>
    </source>
</evidence>
<gene>
    <name evidence="11" type="ORF">FCN80_12140</name>
</gene>
<evidence type="ECO:0000256" key="7">
    <source>
        <dbReference type="ARBA" id="ARBA00022962"/>
    </source>
</evidence>
<dbReference type="PROSITE" id="PS51273">
    <property type="entry name" value="GATASE_TYPE_1"/>
    <property type="match status" value="1"/>
</dbReference>
<keyword evidence="5" id="KW-0547">Nucleotide-binding</keyword>
<feature type="domain" description="Glutamine amidotransferase" evidence="10">
    <location>
        <begin position="250"/>
        <end position="423"/>
    </location>
</feature>